<dbReference type="SUPFAM" id="SSF56281">
    <property type="entry name" value="Metallo-hydrolase/oxidoreductase"/>
    <property type="match status" value="1"/>
</dbReference>
<dbReference type="PANTHER" id="PTHR36839:SF1">
    <property type="entry name" value="METALLO-BETA-LACTAMASE FAMILY PROTEIN (AFU_ORTHOLOGUE AFUA_5G12770)"/>
    <property type="match status" value="1"/>
</dbReference>
<accession>A0A4P9XK27</accession>
<dbReference type="STRING" id="78915.A0A4P9XK27"/>
<dbReference type="InterPro" id="IPR036866">
    <property type="entry name" value="RibonucZ/Hydroxyglut_hydro"/>
</dbReference>
<dbReference type="Proteomes" id="UP000271241">
    <property type="component" value="Unassembled WGS sequence"/>
</dbReference>
<organism evidence="1 2">
    <name type="scientific">Thamnocephalis sphaerospora</name>
    <dbReference type="NCBI Taxonomy" id="78915"/>
    <lineage>
        <taxon>Eukaryota</taxon>
        <taxon>Fungi</taxon>
        <taxon>Fungi incertae sedis</taxon>
        <taxon>Zoopagomycota</taxon>
        <taxon>Zoopagomycotina</taxon>
        <taxon>Zoopagomycetes</taxon>
        <taxon>Zoopagales</taxon>
        <taxon>Sigmoideomycetaceae</taxon>
        <taxon>Thamnocephalis</taxon>
    </lineage>
</organism>
<name>A0A4P9XK27_9FUNG</name>
<dbReference type="Gene3D" id="3.60.15.10">
    <property type="entry name" value="Ribonuclease Z/Hydroxyacylglutathione hydrolase-like"/>
    <property type="match status" value="1"/>
</dbReference>
<dbReference type="EMBL" id="KZ992953">
    <property type="protein sequence ID" value="RKP06102.1"/>
    <property type="molecule type" value="Genomic_DNA"/>
</dbReference>
<evidence type="ECO:0000313" key="1">
    <source>
        <dbReference type="EMBL" id="RKP06102.1"/>
    </source>
</evidence>
<evidence type="ECO:0000313" key="2">
    <source>
        <dbReference type="Proteomes" id="UP000271241"/>
    </source>
</evidence>
<dbReference type="OrthoDB" id="17458at2759"/>
<reference evidence="2" key="1">
    <citation type="journal article" date="2018" name="Nat. Microbiol.">
        <title>Leveraging single-cell genomics to expand the fungal tree of life.</title>
        <authorList>
            <person name="Ahrendt S.R."/>
            <person name="Quandt C.A."/>
            <person name="Ciobanu D."/>
            <person name="Clum A."/>
            <person name="Salamov A."/>
            <person name="Andreopoulos B."/>
            <person name="Cheng J.F."/>
            <person name="Woyke T."/>
            <person name="Pelin A."/>
            <person name="Henrissat B."/>
            <person name="Reynolds N.K."/>
            <person name="Benny G.L."/>
            <person name="Smith M.E."/>
            <person name="James T.Y."/>
            <person name="Grigoriev I.V."/>
        </authorList>
    </citation>
    <scope>NUCLEOTIDE SEQUENCE [LARGE SCALE GENOMIC DNA]</scope>
    <source>
        <strain evidence="2">RSA 1356</strain>
    </source>
</reference>
<dbReference type="PANTHER" id="PTHR36839">
    <property type="entry name" value="METALLO-BETA-LACTAMASE FAMILY PROTEIN (AFU_ORTHOLOGUE AFUA_5G12770)"/>
    <property type="match status" value="1"/>
</dbReference>
<sequence>MHLFEYPLCAGCGVQYDLMPADQSPPACLHCLTAFRAEDAAKQIARWTTLRNISIEDRRNIFETDVWTDPDTLTLSTQPALGTEKRAILLRTPLGSVLWDCMGYFDEATACSIEQRKHSQVSSDTPALVAIVLSHPRHQGSVMEWAQRLQVPIYVHADDQCWLQRSDSPWIHAWHGSTLTLLDGQITILRMPVVLASADQPLLAYSILHWERNESQSSLLLTGDAISVNRADGTLELFAREVESGCLDSKTYTEAVRCLWHLLEPLSFDRLLSAQPGGTLQQDAKHAVRQACSAVFVDARQPLHASS</sequence>
<proteinExistence type="predicted"/>
<dbReference type="AlphaFoldDB" id="A0A4P9XK27"/>
<protein>
    <recommendedName>
        <fullName evidence="3">Metallo-beta-lactamase domain-containing protein</fullName>
    </recommendedName>
</protein>
<keyword evidence="2" id="KW-1185">Reference proteome</keyword>
<gene>
    <name evidence="1" type="ORF">THASP1DRAFT_32072</name>
</gene>
<evidence type="ECO:0008006" key="3">
    <source>
        <dbReference type="Google" id="ProtNLM"/>
    </source>
</evidence>